<dbReference type="InterPro" id="IPR011051">
    <property type="entry name" value="RmlC_Cupin_sf"/>
</dbReference>
<dbReference type="InterPro" id="IPR028013">
    <property type="entry name" value="DUF4437"/>
</dbReference>
<proteinExistence type="predicted"/>
<evidence type="ECO:0000256" key="1">
    <source>
        <dbReference type="SAM" id="SignalP"/>
    </source>
</evidence>
<dbReference type="Proteomes" id="UP000076661">
    <property type="component" value="Unassembled WGS sequence"/>
</dbReference>
<keyword evidence="1" id="KW-0732">Signal</keyword>
<evidence type="ECO:0000313" key="2">
    <source>
        <dbReference type="EMBL" id="KZN64210.1"/>
    </source>
</evidence>
<dbReference type="PATRIC" id="fig|1365257.3.peg.3309"/>
<comment type="caution">
    <text evidence="2">The sequence shown here is derived from an EMBL/GenBank/DDBJ whole genome shotgun (WGS) entry which is preliminary data.</text>
</comment>
<dbReference type="AlphaFoldDB" id="A0A167LAW0"/>
<dbReference type="Gene3D" id="2.60.120.10">
    <property type="entry name" value="Jelly Rolls"/>
    <property type="match status" value="1"/>
</dbReference>
<protein>
    <recommendedName>
        <fullName evidence="4">DUF4437 domain-containing protein</fullName>
    </recommendedName>
</protein>
<evidence type="ECO:0008006" key="4">
    <source>
        <dbReference type="Google" id="ProtNLM"/>
    </source>
</evidence>
<feature type="signal peptide" evidence="1">
    <location>
        <begin position="1"/>
        <end position="24"/>
    </location>
</feature>
<dbReference type="InterPro" id="IPR014710">
    <property type="entry name" value="RmlC-like_jellyroll"/>
</dbReference>
<feature type="chain" id="PRO_5007889776" description="DUF4437 domain-containing protein" evidence="1">
    <location>
        <begin position="25"/>
        <end position="271"/>
    </location>
</feature>
<sequence>MVSRLKLILAGLFLFISHIAASKAAGVRSIDQLQWSPLNPARGVASPQAADLWGDRKSSAATGFLVKFRPGFESPPHIHNVSYRGVVIEGLVHNDDPQAATMWLPAGSFWTQPAGEAHITAAKDKQSIAYIEIDNGPYLVHPKEQAFDNGERAVNVEQSNLVWLGANDIKWIDAQQDVKRAFLWGSTAKGQLNGSLIKLPVGFNGQLKSEGSIFHAVVIRGHLKHIKQNSILNPGSYFSHTDDGSHIKVAEKEVVIYVRTNSKLHILSNKK</sequence>
<dbReference type="CDD" id="cd06989">
    <property type="entry name" value="cupin_DRT102"/>
    <property type="match status" value="1"/>
</dbReference>
<accession>A0A167LAW0</accession>
<reference evidence="2 3" key="1">
    <citation type="submission" date="2013-07" db="EMBL/GenBank/DDBJ databases">
        <title>Comparative Genomic and Metabolomic Analysis of Twelve Strains of Pseudoalteromonas luteoviolacea.</title>
        <authorList>
            <person name="Vynne N.G."/>
            <person name="Mansson M."/>
            <person name="Gram L."/>
        </authorList>
    </citation>
    <scope>NUCLEOTIDE SEQUENCE [LARGE SCALE GENOMIC DNA]</scope>
    <source>
        <strain evidence="2 3">S4060-1</strain>
    </source>
</reference>
<organism evidence="2 3">
    <name type="scientific">Pseudoalteromonas luteoviolacea S4060-1</name>
    <dbReference type="NCBI Taxonomy" id="1365257"/>
    <lineage>
        <taxon>Bacteria</taxon>
        <taxon>Pseudomonadati</taxon>
        <taxon>Pseudomonadota</taxon>
        <taxon>Gammaproteobacteria</taxon>
        <taxon>Alteromonadales</taxon>
        <taxon>Pseudoalteromonadaceae</taxon>
        <taxon>Pseudoalteromonas</taxon>
    </lineage>
</organism>
<dbReference type="Pfam" id="PF14499">
    <property type="entry name" value="DUF4437"/>
    <property type="match status" value="1"/>
</dbReference>
<evidence type="ECO:0000313" key="3">
    <source>
        <dbReference type="Proteomes" id="UP000076661"/>
    </source>
</evidence>
<dbReference type="SUPFAM" id="SSF51182">
    <property type="entry name" value="RmlC-like cupins"/>
    <property type="match status" value="1"/>
</dbReference>
<gene>
    <name evidence="2" type="ORF">N478_22460</name>
</gene>
<name>A0A167LAW0_9GAMM</name>
<dbReference type="EMBL" id="AUXX01000029">
    <property type="protein sequence ID" value="KZN64210.1"/>
    <property type="molecule type" value="Genomic_DNA"/>
</dbReference>